<dbReference type="RefSeq" id="WP_156063548.1">
    <property type="nucleotide sequence ID" value="NZ_CABWIH010000038.1"/>
</dbReference>
<name>A0A5K1J234_9ACTN</name>
<keyword evidence="1" id="KW-1133">Transmembrane helix</keyword>
<dbReference type="EMBL" id="CABWIH010000038">
    <property type="protein sequence ID" value="VWL96620.1"/>
    <property type="molecule type" value="Genomic_DNA"/>
</dbReference>
<evidence type="ECO:0000313" key="3">
    <source>
        <dbReference type="Proteomes" id="UP000330807"/>
    </source>
</evidence>
<feature type="transmembrane region" description="Helical" evidence="1">
    <location>
        <begin position="12"/>
        <end position="33"/>
    </location>
</feature>
<protein>
    <submittedName>
        <fullName evidence="2">Uncharacterized protein</fullName>
    </submittedName>
</protein>
<keyword evidence="1" id="KW-0472">Membrane</keyword>
<organism evidence="2 3">
    <name type="scientific">Collinsella aerofaciens</name>
    <dbReference type="NCBI Taxonomy" id="74426"/>
    <lineage>
        <taxon>Bacteria</taxon>
        <taxon>Bacillati</taxon>
        <taxon>Actinomycetota</taxon>
        <taxon>Coriobacteriia</taxon>
        <taxon>Coriobacteriales</taxon>
        <taxon>Coriobacteriaceae</taxon>
        <taxon>Collinsella</taxon>
    </lineage>
</organism>
<accession>A0A5K1J234</accession>
<dbReference type="Proteomes" id="UP000330807">
    <property type="component" value="Unassembled WGS sequence"/>
</dbReference>
<reference evidence="2 3" key="1">
    <citation type="submission" date="2019-10" db="EMBL/GenBank/DDBJ databases">
        <authorList>
            <person name="Wolf R A."/>
        </authorList>
    </citation>
    <scope>NUCLEOTIDE SEQUENCE [LARGE SCALE GENOMIC DNA]</scope>
    <source>
        <strain evidence="2">Collinsella_aerofaciens_AK_138A</strain>
    </source>
</reference>
<proteinExistence type="predicted"/>
<evidence type="ECO:0000256" key="1">
    <source>
        <dbReference type="SAM" id="Phobius"/>
    </source>
</evidence>
<gene>
    <name evidence="2" type="ORF">LMKDKBCB_00081</name>
</gene>
<evidence type="ECO:0000313" key="2">
    <source>
        <dbReference type="EMBL" id="VWL96620.1"/>
    </source>
</evidence>
<dbReference type="AlphaFoldDB" id="A0A5K1J234"/>
<sequence length="258" mass="27463">MDTKALKKQMGAAIAMVLVAAVALGSATFAWFVSNNKVDATTSKISAQSNSAFMYIRDENEHSKDLRTDDSSVVNTPLYPAHWANGTDTTPYDTLANFYTAFGTSATDGSKVDNTVKLVPAQGADAAGTPAAAVTGKYAVKNTFYVGSKGAELTNLVVESAKITGATGDNDKFDSALRVLVMSGTNWVLCNKDGIVSSSDTTHKLANKIGEDETTVEMYVFYDGDDAQVFTNNLENLKTASKRINVVFTATSTQTDKN</sequence>
<keyword evidence="1" id="KW-0812">Transmembrane</keyword>